<evidence type="ECO:0000256" key="6">
    <source>
        <dbReference type="ARBA" id="ARBA00070406"/>
    </source>
</evidence>
<dbReference type="Gene3D" id="3.30.450.40">
    <property type="match status" value="1"/>
</dbReference>
<dbReference type="InterPro" id="IPR014757">
    <property type="entry name" value="Tscrpt_reg_IclR_C"/>
</dbReference>
<dbReference type="SMART" id="SM00346">
    <property type="entry name" value="HTH_ICLR"/>
    <property type="match status" value="1"/>
</dbReference>
<dbReference type="Gene3D" id="1.10.10.10">
    <property type="entry name" value="Winged helix-like DNA-binding domain superfamily/Winged helix DNA-binding domain"/>
    <property type="match status" value="1"/>
</dbReference>
<dbReference type="PANTHER" id="PTHR30136:SF35">
    <property type="entry name" value="HTH-TYPE TRANSCRIPTIONAL REGULATOR RV1719"/>
    <property type="match status" value="1"/>
</dbReference>
<keyword evidence="1" id="KW-0319">Glycerol metabolism</keyword>
<organism evidence="9 10">
    <name type="scientific">Actinokineospora auranticolor</name>
    <dbReference type="NCBI Taxonomy" id="155976"/>
    <lineage>
        <taxon>Bacteria</taxon>
        <taxon>Bacillati</taxon>
        <taxon>Actinomycetota</taxon>
        <taxon>Actinomycetes</taxon>
        <taxon>Pseudonocardiales</taxon>
        <taxon>Pseudonocardiaceae</taxon>
        <taxon>Actinokineospora</taxon>
    </lineage>
</organism>
<evidence type="ECO:0000259" key="8">
    <source>
        <dbReference type="PROSITE" id="PS51078"/>
    </source>
</evidence>
<proteinExistence type="predicted"/>
<dbReference type="GO" id="GO:0003677">
    <property type="term" value="F:DNA binding"/>
    <property type="evidence" value="ECO:0007669"/>
    <property type="project" value="UniProtKB-KW"/>
</dbReference>
<dbReference type="InterPro" id="IPR029016">
    <property type="entry name" value="GAF-like_dom_sf"/>
</dbReference>
<dbReference type="InterPro" id="IPR050707">
    <property type="entry name" value="HTH_MetabolicPath_Reg"/>
</dbReference>
<accession>A0A2S6GTM2</accession>
<dbReference type="GO" id="GO:0003700">
    <property type="term" value="F:DNA-binding transcription factor activity"/>
    <property type="evidence" value="ECO:0007669"/>
    <property type="project" value="TreeGrafter"/>
</dbReference>
<dbReference type="InterPro" id="IPR036388">
    <property type="entry name" value="WH-like_DNA-bd_sf"/>
</dbReference>
<dbReference type="FunFam" id="1.10.10.10:FF:000056">
    <property type="entry name" value="IclR family transcriptional regulator"/>
    <property type="match status" value="1"/>
</dbReference>
<dbReference type="PROSITE" id="PS51078">
    <property type="entry name" value="ICLR_ED"/>
    <property type="match status" value="1"/>
</dbReference>
<dbReference type="PANTHER" id="PTHR30136">
    <property type="entry name" value="HELIX-TURN-HELIX TRANSCRIPTIONAL REGULATOR, ICLR FAMILY"/>
    <property type="match status" value="1"/>
</dbReference>
<protein>
    <recommendedName>
        <fullName evidence="6">Glycerol operon regulatory protein</fullName>
    </recommendedName>
</protein>
<comment type="function">
    <text evidence="5">May be an activator protein for the gylABX operon.</text>
</comment>
<evidence type="ECO:0000259" key="7">
    <source>
        <dbReference type="PROSITE" id="PS51077"/>
    </source>
</evidence>
<evidence type="ECO:0000256" key="2">
    <source>
        <dbReference type="ARBA" id="ARBA00023015"/>
    </source>
</evidence>
<dbReference type="AlphaFoldDB" id="A0A2S6GTM2"/>
<dbReference type="Proteomes" id="UP000239203">
    <property type="component" value="Unassembled WGS sequence"/>
</dbReference>
<evidence type="ECO:0000313" key="9">
    <source>
        <dbReference type="EMBL" id="PPK68560.1"/>
    </source>
</evidence>
<reference evidence="9 10" key="1">
    <citation type="submission" date="2018-02" db="EMBL/GenBank/DDBJ databases">
        <title>Genomic Encyclopedia of Archaeal and Bacterial Type Strains, Phase II (KMG-II): from individual species to whole genera.</title>
        <authorList>
            <person name="Goeker M."/>
        </authorList>
    </citation>
    <scope>NUCLEOTIDE SEQUENCE [LARGE SCALE GENOMIC DNA]</scope>
    <source>
        <strain evidence="9 10">YU 961-1</strain>
    </source>
</reference>
<evidence type="ECO:0000313" key="10">
    <source>
        <dbReference type="Proteomes" id="UP000239203"/>
    </source>
</evidence>
<name>A0A2S6GTM2_9PSEU</name>
<dbReference type="PROSITE" id="PS51077">
    <property type="entry name" value="HTH_ICLR"/>
    <property type="match status" value="1"/>
</dbReference>
<dbReference type="InterPro" id="IPR005471">
    <property type="entry name" value="Tscrpt_reg_IclR_N"/>
</dbReference>
<evidence type="ECO:0000256" key="1">
    <source>
        <dbReference type="ARBA" id="ARBA00022798"/>
    </source>
</evidence>
<keyword evidence="4" id="KW-0804">Transcription</keyword>
<dbReference type="GO" id="GO:0045892">
    <property type="term" value="P:negative regulation of DNA-templated transcription"/>
    <property type="evidence" value="ECO:0007669"/>
    <property type="project" value="TreeGrafter"/>
</dbReference>
<keyword evidence="2" id="KW-0805">Transcription regulation</keyword>
<sequence length="252" mass="26654">MATSAAPAGAQAVQRALGVLQCFRYLGPELGVSDIARALELPVSTAHRLVLTLVAAGFLERDAATARYRLGTTVAELGQLHYFRHGLHRLDPVLAALGRATRASASIAVRSGHDALVLIGGTVGAESSDGIRTPLHSTAMGKVLLAWAPPGEDDLDALPELVRLTDRTIGDRAELRAELARVRVAGYAVNDGESEVGIRSVSVPVLDADGFGYAALTLRATPELITDDRVRWFVDQALARVDRVAALLLPGK</sequence>
<feature type="domain" description="HTH iclR-type" evidence="7">
    <location>
        <begin position="10"/>
        <end position="72"/>
    </location>
</feature>
<evidence type="ECO:0000256" key="5">
    <source>
        <dbReference type="ARBA" id="ARBA00058938"/>
    </source>
</evidence>
<dbReference type="Pfam" id="PF01614">
    <property type="entry name" value="IclR_C"/>
    <property type="match status" value="1"/>
</dbReference>
<evidence type="ECO:0000256" key="3">
    <source>
        <dbReference type="ARBA" id="ARBA00023125"/>
    </source>
</evidence>
<dbReference type="Pfam" id="PF09339">
    <property type="entry name" value="HTH_IclR"/>
    <property type="match status" value="1"/>
</dbReference>
<dbReference type="EMBL" id="PTIX01000005">
    <property type="protein sequence ID" value="PPK68560.1"/>
    <property type="molecule type" value="Genomic_DNA"/>
</dbReference>
<gene>
    <name evidence="9" type="ORF">CLV40_105289</name>
</gene>
<dbReference type="SUPFAM" id="SSF55781">
    <property type="entry name" value="GAF domain-like"/>
    <property type="match status" value="1"/>
</dbReference>
<dbReference type="RefSeq" id="WP_104479011.1">
    <property type="nucleotide sequence ID" value="NZ_CP154825.1"/>
</dbReference>
<feature type="domain" description="IclR-ED" evidence="8">
    <location>
        <begin position="73"/>
        <end position="252"/>
    </location>
</feature>
<comment type="caution">
    <text evidence="9">The sequence shown here is derived from an EMBL/GenBank/DDBJ whole genome shotgun (WGS) entry which is preliminary data.</text>
</comment>
<dbReference type="OrthoDB" id="8479143at2"/>
<keyword evidence="10" id="KW-1185">Reference proteome</keyword>
<dbReference type="GO" id="GO:0006071">
    <property type="term" value="P:glycerol metabolic process"/>
    <property type="evidence" value="ECO:0007669"/>
    <property type="project" value="UniProtKB-KW"/>
</dbReference>
<keyword evidence="3 9" id="KW-0238">DNA-binding</keyword>
<dbReference type="InterPro" id="IPR036390">
    <property type="entry name" value="WH_DNA-bd_sf"/>
</dbReference>
<evidence type="ECO:0000256" key="4">
    <source>
        <dbReference type="ARBA" id="ARBA00023163"/>
    </source>
</evidence>
<dbReference type="SUPFAM" id="SSF46785">
    <property type="entry name" value="Winged helix' DNA-binding domain"/>
    <property type="match status" value="1"/>
</dbReference>